<name>A0ABW9RZ08_9BACT</name>
<feature type="compositionally biased region" description="Low complexity" evidence="1">
    <location>
        <begin position="68"/>
        <end position="77"/>
    </location>
</feature>
<comment type="caution">
    <text evidence="3">The sequence shown here is derived from an EMBL/GenBank/DDBJ whole genome shotgun (WGS) entry which is preliminary data.</text>
</comment>
<reference evidence="3 4" key="1">
    <citation type="submission" date="2019-02" db="EMBL/GenBank/DDBJ databases">
        <authorList>
            <person name="Goldberg S.R."/>
            <person name="Haltli B.A."/>
            <person name="Correa H."/>
            <person name="Russell K.G."/>
        </authorList>
    </citation>
    <scope>NUCLEOTIDE SEQUENCE [LARGE SCALE GENOMIC DNA]</scope>
    <source>
        <strain evidence="3 4">JCM 16186</strain>
    </source>
</reference>
<keyword evidence="2" id="KW-0472">Membrane</keyword>
<keyword evidence="2" id="KW-0812">Transmembrane</keyword>
<evidence type="ECO:0000256" key="2">
    <source>
        <dbReference type="SAM" id="Phobius"/>
    </source>
</evidence>
<evidence type="ECO:0000313" key="3">
    <source>
        <dbReference type="EMBL" id="MTI28977.1"/>
    </source>
</evidence>
<evidence type="ECO:0000313" key="4">
    <source>
        <dbReference type="Proteomes" id="UP000798808"/>
    </source>
</evidence>
<sequence length="174" mass="19394">MNELMEPPLELRVYGEEDFYDDEFEYDHFLKKLRRKIKKKGLFKSVVSLGAPSLLLKKKLLKKKSSSKKSAPEATAKPPEKKAPTPESKMPVKKLTGQAEATPKAEHVRAQPKQELVKQQVTSSATSSMDDLNPDDSLPEETGNNRKILVAIAVVAGVVVLVKVVQRFKQQPVS</sequence>
<dbReference type="EMBL" id="SMLW01000676">
    <property type="protein sequence ID" value="MTI28977.1"/>
    <property type="molecule type" value="Genomic_DNA"/>
</dbReference>
<evidence type="ECO:0008006" key="5">
    <source>
        <dbReference type="Google" id="ProtNLM"/>
    </source>
</evidence>
<protein>
    <recommendedName>
        <fullName evidence="5">LPXTG cell wall anchor domain-containing protein</fullName>
    </recommendedName>
</protein>
<keyword evidence="4" id="KW-1185">Reference proteome</keyword>
<organism evidence="3 4">
    <name type="scientific">Fulvivirga kasyanovii</name>
    <dbReference type="NCBI Taxonomy" id="396812"/>
    <lineage>
        <taxon>Bacteria</taxon>
        <taxon>Pseudomonadati</taxon>
        <taxon>Bacteroidota</taxon>
        <taxon>Cytophagia</taxon>
        <taxon>Cytophagales</taxon>
        <taxon>Fulvivirgaceae</taxon>
        <taxon>Fulvivirga</taxon>
    </lineage>
</organism>
<evidence type="ECO:0000256" key="1">
    <source>
        <dbReference type="SAM" id="MobiDB-lite"/>
    </source>
</evidence>
<proteinExistence type="predicted"/>
<feature type="transmembrane region" description="Helical" evidence="2">
    <location>
        <begin position="148"/>
        <end position="165"/>
    </location>
</feature>
<gene>
    <name evidence="3" type="ORF">E1163_28710</name>
</gene>
<dbReference type="RefSeq" id="WP_155177024.1">
    <property type="nucleotide sequence ID" value="NZ_BAAAFL010000012.1"/>
</dbReference>
<keyword evidence="2" id="KW-1133">Transmembrane helix</keyword>
<accession>A0ABW9RZ08</accession>
<feature type="region of interest" description="Disordered" evidence="1">
    <location>
        <begin position="62"/>
        <end position="142"/>
    </location>
</feature>
<dbReference type="Proteomes" id="UP000798808">
    <property type="component" value="Unassembled WGS sequence"/>
</dbReference>
<feature type="compositionally biased region" description="Polar residues" evidence="1">
    <location>
        <begin position="117"/>
        <end position="130"/>
    </location>
</feature>